<accession>A0A8R2NV99</accession>
<name>A0A8R2NV99_ACYPI</name>
<dbReference type="GeneID" id="107883661"/>
<evidence type="ECO:0008006" key="3">
    <source>
        <dbReference type="Google" id="ProtNLM"/>
    </source>
</evidence>
<reference evidence="1" key="2">
    <citation type="submission" date="2022-06" db="UniProtKB">
        <authorList>
            <consortium name="EnsemblMetazoa"/>
        </authorList>
    </citation>
    <scope>IDENTIFICATION</scope>
</reference>
<dbReference type="Proteomes" id="UP000007819">
    <property type="component" value="Unassembled WGS sequence"/>
</dbReference>
<protein>
    <recommendedName>
        <fullName evidence="3">DUF4806 domain-containing protein</fullName>
    </recommendedName>
</protein>
<reference evidence="2" key="1">
    <citation type="submission" date="2010-06" db="EMBL/GenBank/DDBJ databases">
        <authorList>
            <person name="Jiang H."/>
            <person name="Abraham K."/>
            <person name="Ali S."/>
            <person name="Alsbrooks S.L."/>
            <person name="Anim B.N."/>
            <person name="Anosike U.S."/>
            <person name="Attaway T."/>
            <person name="Bandaranaike D.P."/>
            <person name="Battles P.K."/>
            <person name="Bell S.N."/>
            <person name="Bell A.V."/>
            <person name="Beltran B."/>
            <person name="Bickham C."/>
            <person name="Bustamante Y."/>
            <person name="Caleb T."/>
            <person name="Canada A."/>
            <person name="Cardenas V."/>
            <person name="Carter K."/>
            <person name="Chacko J."/>
            <person name="Chandrabose M.N."/>
            <person name="Chavez D."/>
            <person name="Chavez A."/>
            <person name="Chen L."/>
            <person name="Chu H.-S."/>
            <person name="Claassen K.J."/>
            <person name="Cockrell R."/>
            <person name="Collins M."/>
            <person name="Cooper J.A."/>
            <person name="Cree A."/>
            <person name="Curry S.M."/>
            <person name="Da Y."/>
            <person name="Dao M.D."/>
            <person name="Das B."/>
            <person name="Davila M.-L."/>
            <person name="Davy-Carroll L."/>
            <person name="Denson S."/>
            <person name="Dinh H."/>
            <person name="Ebong V.E."/>
            <person name="Edwards J.R."/>
            <person name="Egan A."/>
            <person name="El-Daye J."/>
            <person name="Escobedo L."/>
            <person name="Fernandez S."/>
            <person name="Fernando P.R."/>
            <person name="Flagg N."/>
            <person name="Forbes L.D."/>
            <person name="Fowler R.G."/>
            <person name="Fu Q."/>
            <person name="Gabisi R.A."/>
            <person name="Ganer J."/>
            <person name="Garbino Pronczuk A."/>
            <person name="Garcia R.M."/>
            <person name="Garner T."/>
            <person name="Garrett T.E."/>
            <person name="Gonzalez D.A."/>
            <person name="Hamid H."/>
            <person name="Hawkins E.S."/>
            <person name="Hirani K."/>
            <person name="Hogues M.E."/>
            <person name="Hollins B."/>
            <person name="Hsiao C.-H."/>
            <person name="Jabil R."/>
            <person name="James M.L."/>
            <person name="Jhangiani S.N."/>
            <person name="Johnson B."/>
            <person name="Johnson Q."/>
            <person name="Joshi V."/>
            <person name="Kalu J.B."/>
            <person name="Kam C."/>
            <person name="Kashfia A."/>
            <person name="Keebler J."/>
            <person name="Kisamo H."/>
            <person name="Kovar C.L."/>
            <person name="Lago L.A."/>
            <person name="Lai C.-Y."/>
            <person name="Laidlaw J."/>
            <person name="Lara F."/>
            <person name="Le T.-K."/>
            <person name="Lee S.L."/>
            <person name="Legall F.H."/>
            <person name="Lemon S.J."/>
            <person name="Lewis L.R."/>
            <person name="Li B."/>
            <person name="Liu Y."/>
            <person name="Liu Y.-S."/>
            <person name="Lopez J."/>
            <person name="Lozado R.J."/>
            <person name="Lu J."/>
            <person name="Madu R.C."/>
            <person name="Maheshwari M."/>
            <person name="Maheshwari R."/>
            <person name="Malloy K."/>
            <person name="Martinez E."/>
            <person name="Mathew T."/>
            <person name="Mercado I.C."/>
            <person name="Mercado C."/>
            <person name="Meyer B."/>
            <person name="Montgomery K."/>
            <person name="Morgan M.B."/>
            <person name="Munidasa M."/>
            <person name="Nazareth L.V."/>
            <person name="Nelson J."/>
            <person name="Ng B.M."/>
            <person name="Nguyen N.B."/>
            <person name="Nguyen P.Q."/>
            <person name="Nguyen T."/>
            <person name="Obregon M."/>
            <person name="Okwuonu G.O."/>
            <person name="Onwere C.G."/>
            <person name="Orozco G."/>
            <person name="Parra A."/>
            <person name="Patel S."/>
            <person name="Patil S."/>
            <person name="Perez A."/>
            <person name="Perez Y."/>
            <person name="Pham C."/>
            <person name="Primus E.L."/>
            <person name="Pu L.-L."/>
            <person name="Puazo M."/>
            <person name="Qin X."/>
            <person name="Quiroz J.B."/>
            <person name="Reese J."/>
            <person name="Richards S."/>
            <person name="Rives C.M."/>
            <person name="Robberts R."/>
            <person name="Ruiz S.J."/>
            <person name="Ruiz M.J."/>
            <person name="Santibanez J."/>
            <person name="Schneider B.W."/>
            <person name="Sisson I."/>
            <person name="Smith M."/>
            <person name="Sodergren E."/>
            <person name="Song X.-Z."/>
            <person name="Song B.B."/>
            <person name="Summersgill H."/>
            <person name="Thelus R."/>
            <person name="Thornton R.D."/>
            <person name="Trejos Z.Y."/>
            <person name="Usmani K."/>
            <person name="Vattathil S."/>
            <person name="Villasana D."/>
            <person name="Walker D.L."/>
            <person name="Wang S."/>
            <person name="Wang K."/>
            <person name="White C.S."/>
            <person name="Williams A.C."/>
            <person name="Williamson J."/>
            <person name="Wilson K."/>
            <person name="Woghiren I.O."/>
            <person name="Woodworth J.R."/>
            <person name="Worley K.C."/>
            <person name="Wright R.A."/>
            <person name="Wu W."/>
            <person name="Young L."/>
            <person name="Zhang L."/>
            <person name="Zhang J."/>
            <person name="Zhu Y."/>
            <person name="Muzny D.M."/>
            <person name="Weinstock G."/>
            <person name="Gibbs R.A."/>
        </authorList>
    </citation>
    <scope>NUCLEOTIDE SEQUENCE [LARGE SCALE GENOMIC DNA]</scope>
    <source>
        <strain evidence="2">LSR1</strain>
    </source>
</reference>
<proteinExistence type="predicted"/>
<dbReference type="AlphaFoldDB" id="A0A8R2NV99"/>
<evidence type="ECO:0000313" key="1">
    <source>
        <dbReference type="EnsemblMetazoa" id="XP_029348440.1"/>
    </source>
</evidence>
<organism evidence="1 2">
    <name type="scientific">Acyrthosiphon pisum</name>
    <name type="common">Pea aphid</name>
    <dbReference type="NCBI Taxonomy" id="7029"/>
    <lineage>
        <taxon>Eukaryota</taxon>
        <taxon>Metazoa</taxon>
        <taxon>Ecdysozoa</taxon>
        <taxon>Arthropoda</taxon>
        <taxon>Hexapoda</taxon>
        <taxon>Insecta</taxon>
        <taxon>Pterygota</taxon>
        <taxon>Neoptera</taxon>
        <taxon>Paraneoptera</taxon>
        <taxon>Hemiptera</taxon>
        <taxon>Sternorrhyncha</taxon>
        <taxon>Aphidomorpha</taxon>
        <taxon>Aphidoidea</taxon>
        <taxon>Aphididae</taxon>
        <taxon>Macrosiphini</taxon>
        <taxon>Acyrthosiphon</taxon>
    </lineage>
</organism>
<evidence type="ECO:0000313" key="2">
    <source>
        <dbReference type="Proteomes" id="UP000007819"/>
    </source>
</evidence>
<dbReference type="EnsemblMetazoa" id="XM_029492580.1">
    <property type="protein sequence ID" value="XP_029348440.1"/>
    <property type="gene ID" value="LOC107883661"/>
</dbReference>
<keyword evidence="2" id="KW-1185">Reference proteome</keyword>
<dbReference type="OrthoDB" id="6606676at2759"/>
<sequence length="227" mass="26240">MLRNALDMTFMTSPGNIDLNLNKQTEQQCDDTFLNKSAIITTNELDKKVEHLTNYTAEIKLKVDKILLNQERMLNFLRRQQIGDAQSNAQSEEFDEHFENYYPLNKLEDFLHVTELLKNENYYKLLRTKLLMYGGSDIPSAVKIILTKVISNQLGTKITLTGLSAGRRPAPDEKLGLLKTKFFGLLLDVLKNSFPNVNEELMKKPISSWLKHAKDRLSREKHLNYVH</sequence>
<dbReference type="KEGG" id="api:107883661"/>
<dbReference type="RefSeq" id="XP_029348440.1">
    <property type="nucleotide sequence ID" value="XM_029492580.1"/>
</dbReference>